<comment type="similarity">
    <text evidence="6">Belongs to the methyltransferase superfamily. RNA methyltransferase RsmG family.</text>
</comment>
<dbReference type="PIRSF" id="PIRSF003078">
    <property type="entry name" value="GidB"/>
    <property type="match status" value="1"/>
</dbReference>
<feature type="binding site" evidence="6">
    <location>
        <position position="148"/>
    </location>
    <ligand>
        <name>S-adenosyl-L-methionine</name>
        <dbReference type="ChEBI" id="CHEBI:59789"/>
    </ligand>
</feature>
<evidence type="ECO:0000313" key="7">
    <source>
        <dbReference type="EMBL" id="RLL06944.1"/>
    </source>
</evidence>
<keyword evidence="3 6" id="KW-0489">Methyltransferase</keyword>
<dbReference type="GO" id="GO:0070043">
    <property type="term" value="F:rRNA (guanine-N7-)-methyltransferase activity"/>
    <property type="evidence" value="ECO:0007669"/>
    <property type="project" value="UniProtKB-UniRule"/>
</dbReference>
<dbReference type="PANTHER" id="PTHR31760">
    <property type="entry name" value="S-ADENOSYL-L-METHIONINE-DEPENDENT METHYLTRANSFERASES SUPERFAMILY PROTEIN"/>
    <property type="match status" value="1"/>
</dbReference>
<dbReference type="InterPro" id="IPR029063">
    <property type="entry name" value="SAM-dependent_MTases_sf"/>
</dbReference>
<accession>A0A498CKX7</accession>
<comment type="function">
    <text evidence="6">Specifically methylates the N7 position of a guanine in 16S rRNA.</text>
</comment>
<name>A0A498CKX7_9FIRM</name>
<keyword evidence="4 6" id="KW-0808">Transferase</keyword>
<dbReference type="InterPro" id="IPR003682">
    <property type="entry name" value="rRNA_ssu_MeTfrase_G"/>
</dbReference>
<reference evidence="7 8" key="1">
    <citation type="submission" date="2018-10" db="EMBL/GenBank/DDBJ databases">
        <title>Anaerotruncus faecis sp. nov., isolated from human feces.</title>
        <authorList>
            <person name="Wang Y.-J."/>
        </authorList>
    </citation>
    <scope>NUCLEOTIDE SEQUENCE [LARGE SCALE GENOMIC DNA]</scope>
    <source>
        <strain evidence="7 8">22A2-44</strain>
    </source>
</reference>
<keyword evidence="1 6" id="KW-0963">Cytoplasm</keyword>
<dbReference type="Proteomes" id="UP000276301">
    <property type="component" value="Unassembled WGS sequence"/>
</dbReference>
<keyword evidence="8" id="KW-1185">Reference proteome</keyword>
<dbReference type="NCBIfam" id="TIGR00138">
    <property type="entry name" value="rsmG_gidB"/>
    <property type="match status" value="1"/>
</dbReference>
<dbReference type="RefSeq" id="WP_121587694.1">
    <property type="nucleotide sequence ID" value="NZ_RCHT01000053.1"/>
</dbReference>
<feature type="binding site" evidence="6">
    <location>
        <begin position="129"/>
        <end position="130"/>
    </location>
    <ligand>
        <name>S-adenosyl-L-methionine</name>
        <dbReference type="ChEBI" id="CHEBI:59789"/>
    </ligand>
</feature>
<organism evidence="7 8">
    <name type="scientific">Anaerotruncus massiliensis</name>
    <name type="common">ex Liu et al. 2021</name>
    <dbReference type="NCBI Taxonomy" id="2321404"/>
    <lineage>
        <taxon>Bacteria</taxon>
        <taxon>Bacillati</taxon>
        <taxon>Bacillota</taxon>
        <taxon>Clostridia</taxon>
        <taxon>Eubacteriales</taxon>
        <taxon>Oscillospiraceae</taxon>
        <taxon>Anaerotruncus</taxon>
    </lineage>
</organism>
<gene>
    <name evidence="6 7" type="primary">rsmG</name>
    <name evidence="7" type="ORF">D4A47_13575</name>
</gene>
<keyword evidence="5 6" id="KW-0949">S-adenosyl-L-methionine</keyword>
<dbReference type="AlphaFoldDB" id="A0A498CKX7"/>
<sequence length="238" mass="26287">MIDKRMLAEYAAALGLPLGEAELERFDRYAELLVEWNERMNLTAITEPGEIVVKHFVDSLTLLRAYTPPVGATLVDVGTGAGFPSVPVKIVRPDLRVTLLDSLNKRLVFLRELSAALGQEENVCVHARAEEAGRQPGHREQYALATARAVAHLRELSEYCLPLVRVGGMFAALKGGDVDVELEESRRAVELLGGKIDRIERLELPDGSRRAIICVKKISQTSTKYPRPHAKMAKNPLA</sequence>
<evidence type="ECO:0000313" key="8">
    <source>
        <dbReference type="Proteomes" id="UP000276301"/>
    </source>
</evidence>
<comment type="subcellular location">
    <subcellularLocation>
        <location evidence="6">Cytoplasm</location>
    </subcellularLocation>
</comment>
<evidence type="ECO:0000256" key="1">
    <source>
        <dbReference type="ARBA" id="ARBA00022490"/>
    </source>
</evidence>
<dbReference type="GO" id="GO:0005829">
    <property type="term" value="C:cytosol"/>
    <property type="evidence" value="ECO:0007669"/>
    <property type="project" value="TreeGrafter"/>
</dbReference>
<dbReference type="FunFam" id="3.40.50.150:FF:000041">
    <property type="entry name" value="Ribosomal RNA small subunit methyltransferase G"/>
    <property type="match status" value="1"/>
</dbReference>
<evidence type="ECO:0000256" key="5">
    <source>
        <dbReference type="ARBA" id="ARBA00022691"/>
    </source>
</evidence>
<dbReference type="HAMAP" id="MF_00074">
    <property type="entry name" value="16SrRNA_methyltr_G"/>
    <property type="match status" value="1"/>
</dbReference>
<feature type="binding site" evidence="6">
    <location>
        <position position="83"/>
    </location>
    <ligand>
        <name>S-adenosyl-L-methionine</name>
        <dbReference type="ChEBI" id="CHEBI:59789"/>
    </ligand>
</feature>
<proteinExistence type="inferred from homology"/>
<evidence type="ECO:0000256" key="3">
    <source>
        <dbReference type="ARBA" id="ARBA00022603"/>
    </source>
</evidence>
<feature type="binding site" evidence="6">
    <location>
        <position position="78"/>
    </location>
    <ligand>
        <name>S-adenosyl-L-methionine</name>
        <dbReference type="ChEBI" id="CHEBI:59789"/>
    </ligand>
</feature>
<evidence type="ECO:0000256" key="6">
    <source>
        <dbReference type="HAMAP-Rule" id="MF_00074"/>
    </source>
</evidence>
<keyword evidence="2 6" id="KW-0698">rRNA processing</keyword>
<dbReference type="PANTHER" id="PTHR31760:SF0">
    <property type="entry name" value="S-ADENOSYL-L-METHIONINE-DEPENDENT METHYLTRANSFERASES SUPERFAMILY PROTEIN"/>
    <property type="match status" value="1"/>
</dbReference>
<dbReference type="EMBL" id="RCHT01000053">
    <property type="protein sequence ID" value="RLL06944.1"/>
    <property type="molecule type" value="Genomic_DNA"/>
</dbReference>
<evidence type="ECO:0000256" key="2">
    <source>
        <dbReference type="ARBA" id="ARBA00022552"/>
    </source>
</evidence>
<dbReference type="Pfam" id="PF02527">
    <property type="entry name" value="GidB"/>
    <property type="match status" value="1"/>
</dbReference>
<comment type="caution">
    <text evidence="7">The sequence shown here is derived from an EMBL/GenBank/DDBJ whole genome shotgun (WGS) entry which is preliminary data.</text>
</comment>
<protein>
    <recommendedName>
        <fullName evidence="6">Ribosomal RNA small subunit methyltransferase G</fullName>
        <ecNumber evidence="6">2.1.1.-</ecNumber>
    </recommendedName>
    <alternativeName>
        <fullName evidence="6">16S rRNA 7-methylguanosine methyltransferase</fullName>
        <shortName evidence="6">16S rRNA m7G methyltransferase</shortName>
    </alternativeName>
</protein>
<comment type="caution">
    <text evidence="6">Lacks conserved residue(s) required for the propagation of feature annotation.</text>
</comment>
<dbReference type="SUPFAM" id="SSF53335">
    <property type="entry name" value="S-adenosyl-L-methionine-dependent methyltransferases"/>
    <property type="match status" value="1"/>
</dbReference>
<dbReference type="EC" id="2.1.1.-" evidence="6"/>
<dbReference type="Gene3D" id="3.40.50.150">
    <property type="entry name" value="Vaccinia Virus protein VP39"/>
    <property type="match status" value="1"/>
</dbReference>
<evidence type="ECO:0000256" key="4">
    <source>
        <dbReference type="ARBA" id="ARBA00022679"/>
    </source>
</evidence>